<proteinExistence type="predicted"/>
<organism evidence="1 2">
    <name type="scientific">Coccidioides immitis RMSCC 2394</name>
    <dbReference type="NCBI Taxonomy" id="404692"/>
    <lineage>
        <taxon>Eukaryota</taxon>
        <taxon>Fungi</taxon>
        <taxon>Dikarya</taxon>
        <taxon>Ascomycota</taxon>
        <taxon>Pezizomycotina</taxon>
        <taxon>Eurotiomycetes</taxon>
        <taxon>Eurotiomycetidae</taxon>
        <taxon>Onygenales</taxon>
        <taxon>Onygenaceae</taxon>
        <taxon>Coccidioides</taxon>
    </lineage>
</organism>
<protein>
    <submittedName>
        <fullName evidence="1">Uncharacterized protein</fullName>
    </submittedName>
</protein>
<dbReference type="Proteomes" id="UP000054565">
    <property type="component" value="Unassembled WGS sequence"/>
</dbReference>
<dbReference type="EMBL" id="DS028095">
    <property type="protein sequence ID" value="KMP05560.1"/>
    <property type="molecule type" value="Genomic_DNA"/>
</dbReference>
<reference evidence="2" key="1">
    <citation type="journal article" date="2010" name="Genome Res.">
        <title>Population genomic sequencing of Coccidioides fungi reveals recent hybridization and transposon control.</title>
        <authorList>
            <person name="Neafsey D.E."/>
            <person name="Barker B.M."/>
            <person name="Sharpton T.J."/>
            <person name="Stajich J.E."/>
            <person name="Park D.J."/>
            <person name="Whiston E."/>
            <person name="Hung C.-Y."/>
            <person name="McMahan C."/>
            <person name="White J."/>
            <person name="Sykes S."/>
            <person name="Heiman D."/>
            <person name="Young S."/>
            <person name="Zeng Q."/>
            <person name="Abouelleil A."/>
            <person name="Aftuck L."/>
            <person name="Bessette D."/>
            <person name="Brown A."/>
            <person name="FitzGerald M."/>
            <person name="Lui A."/>
            <person name="Macdonald J.P."/>
            <person name="Priest M."/>
            <person name="Orbach M.J."/>
            <person name="Galgiani J.N."/>
            <person name="Kirkland T.N."/>
            <person name="Cole G.T."/>
            <person name="Birren B.W."/>
            <person name="Henn M.R."/>
            <person name="Taylor J.W."/>
            <person name="Rounsley S.D."/>
        </authorList>
    </citation>
    <scope>NUCLEOTIDE SEQUENCE [LARGE SCALE GENOMIC DNA]</scope>
    <source>
        <strain evidence="2">RMSCC 2394</strain>
    </source>
</reference>
<sequence>MRVPSSFLFPIVDGDWNTNIEAAIPPVFHFYHTTHVRRGEIKTTSNNSFHPIASSFKHREMPVPEMSNSSASGRWRSPWKVTARPGLEDDNSKFRLSQVKIDFRACVADTTVK</sequence>
<name>A0A0J6YD00_COCIT</name>
<evidence type="ECO:0000313" key="2">
    <source>
        <dbReference type="Proteomes" id="UP000054565"/>
    </source>
</evidence>
<gene>
    <name evidence="1" type="ORF">CIRG_05241</name>
</gene>
<evidence type="ECO:0000313" key="1">
    <source>
        <dbReference type="EMBL" id="KMP05560.1"/>
    </source>
</evidence>
<dbReference type="AlphaFoldDB" id="A0A0J6YD00"/>
<accession>A0A0J6YD00</accession>